<dbReference type="AlphaFoldDB" id="A0A7H0HEA3"/>
<dbReference type="PROSITE" id="PS01131">
    <property type="entry name" value="RRNA_A_DIMETH"/>
    <property type="match status" value="1"/>
</dbReference>
<dbReference type="Gene3D" id="3.40.50.150">
    <property type="entry name" value="Vaccinia Virus protein VP39"/>
    <property type="match status" value="1"/>
</dbReference>
<gene>
    <name evidence="3" type="ORF">H9L24_18385</name>
</gene>
<name>A0A7H0HEA3_9BURK</name>
<accession>A0A7H0HEA3</accession>
<dbReference type="PANTHER" id="PTHR43861">
    <property type="entry name" value="TRANS-ACONITATE 2-METHYLTRANSFERASE-RELATED"/>
    <property type="match status" value="1"/>
</dbReference>
<dbReference type="RefSeq" id="WP_187735854.1">
    <property type="nucleotide sequence ID" value="NZ_CP060790.1"/>
</dbReference>
<feature type="coiled-coil region" evidence="2">
    <location>
        <begin position="234"/>
        <end position="296"/>
    </location>
</feature>
<dbReference type="GO" id="GO:0000179">
    <property type="term" value="F:rRNA (adenine-N6,N6-)-dimethyltransferase activity"/>
    <property type="evidence" value="ECO:0007669"/>
    <property type="project" value="InterPro"/>
</dbReference>
<dbReference type="SUPFAM" id="SSF53335">
    <property type="entry name" value="S-adenosyl-L-methionine-dependent methyltransferases"/>
    <property type="match status" value="1"/>
</dbReference>
<keyword evidence="2" id="KW-0175">Coiled coil</keyword>
<reference evidence="3 4" key="1">
    <citation type="submission" date="2020-08" db="EMBL/GenBank/DDBJ databases">
        <title>Genome sequence of Acidovorax monticola KACC 19171T.</title>
        <authorList>
            <person name="Hyun D.-W."/>
            <person name="Bae J.-W."/>
        </authorList>
    </citation>
    <scope>NUCLEOTIDE SEQUENCE [LARGE SCALE GENOMIC DNA]</scope>
    <source>
        <strain evidence="3 4">KACC 19171</strain>
    </source>
</reference>
<keyword evidence="3" id="KW-0808">Transferase</keyword>
<evidence type="ECO:0000313" key="4">
    <source>
        <dbReference type="Proteomes" id="UP000516057"/>
    </source>
</evidence>
<dbReference type="Proteomes" id="UP000516057">
    <property type="component" value="Chromosome"/>
</dbReference>
<evidence type="ECO:0000256" key="2">
    <source>
        <dbReference type="SAM" id="Coils"/>
    </source>
</evidence>
<keyword evidence="1" id="KW-0949">S-adenosyl-L-methionine</keyword>
<dbReference type="KEGG" id="amon:H9L24_18385"/>
<dbReference type="CDD" id="cd02440">
    <property type="entry name" value="AdoMet_MTases"/>
    <property type="match status" value="1"/>
</dbReference>
<dbReference type="Pfam" id="PF13489">
    <property type="entry name" value="Methyltransf_23"/>
    <property type="match status" value="1"/>
</dbReference>
<evidence type="ECO:0000256" key="1">
    <source>
        <dbReference type="ARBA" id="ARBA00022691"/>
    </source>
</evidence>
<keyword evidence="3" id="KW-0489">Methyltransferase</keyword>
<dbReference type="EMBL" id="CP060790">
    <property type="protein sequence ID" value="QNP58869.1"/>
    <property type="molecule type" value="Genomic_DNA"/>
</dbReference>
<protein>
    <submittedName>
        <fullName evidence="3">Methyltransferase domain-containing protein</fullName>
    </submittedName>
</protein>
<keyword evidence="4" id="KW-1185">Reference proteome</keyword>
<sequence length="328" mass="36692">MTNIERYDYAFDPDGEAWAARLLHRLPPSGSVLELGPGPGAMTRVMLDRGYQVTVVENDPDALQVLKALGVETIAGDLDRTDWVDGLAGRRFDAVLACDVLEHLRRPDEVLRILGNHLQPMGRLIVSIPNIAYAGVVAALRNGVFDYADKGQLDHTHVRFFTKRSIEKVLLDCSWTPRHWEANRVPIEGSEFAWCWSSLSEAQRQSLQAGWLDFDVYQWMVVATPSADAPAWEVAEARSSAEKLREELQALTLVYQQEHASLLEHQHAFSEAKDIIGKLQVEVKALRAAMDTLQAEKEEALAPLAKAQRPRAGGSWRQRLRRVLGRGA</sequence>
<evidence type="ECO:0000313" key="3">
    <source>
        <dbReference type="EMBL" id="QNP58869.1"/>
    </source>
</evidence>
<dbReference type="InterPro" id="IPR029063">
    <property type="entry name" value="SAM-dependent_MTases_sf"/>
</dbReference>
<proteinExistence type="predicted"/>
<organism evidence="3 4">
    <name type="scientific">Paenacidovorax monticola</name>
    <dbReference type="NCBI Taxonomy" id="1926868"/>
    <lineage>
        <taxon>Bacteria</taxon>
        <taxon>Pseudomonadati</taxon>
        <taxon>Pseudomonadota</taxon>
        <taxon>Betaproteobacteria</taxon>
        <taxon>Burkholderiales</taxon>
        <taxon>Comamonadaceae</taxon>
        <taxon>Paenacidovorax</taxon>
    </lineage>
</organism>
<dbReference type="InterPro" id="IPR020596">
    <property type="entry name" value="rRNA_Ade_Mease_Trfase_CS"/>
</dbReference>